<dbReference type="GeneID" id="94824747"/>
<gene>
    <name evidence="2" type="ORF">TRFO_01330</name>
</gene>
<proteinExistence type="predicted"/>
<organism evidence="2 3">
    <name type="scientific">Tritrichomonas foetus</name>
    <dbReference type="NCBI Taxonomy" id="1144522"/>
    <lineage>
        <taxon>Eukaryota</taxon>
        <taxon>Metamonada</taxon>
        <taxon>Parabasalia</taxon>
        <taxon>Tritrichomonadida</taxon>
        <taxon>Tritrichomonadidae</taxon>
        <taxon>Tritrichomonas</taxon>
    </lineage>
</organism>
<feature type="compositionally biased region" description="Basic and acidic residues" evidence="1">
    <location>
        <begin position="98"/>
        <end position="110"/>
    </location>
</feature>
<sequence>MSYHDLYCSCRNIHINGRLLSENQKLHISGFELDKLKSVENDIFEFCCKQFSIQQPDKVSSKNYSESCMKITCLSCRNSFIVCTSQFIGYASRKETSQIHGEPLKNDTKSHSTQSNDTQSHNTQIISNNTTRTLTVYFPPKLRPFVCIEKNEDETNEYDMNDSDYHNNQNDFNNQENNSNNNNINTSLGDPDFDLMFAGTKDAIVGSFTQEWVDDNDNLFK</sequence>
<feature type="region of interest" description="Disordered" evidence="1">
    <location>
        <begin position="98"/>
        <end position="126"/>
    </location>
</feature>
<reference evidence="2" key="1">
    <citation type="submission" date="2016-10" db="EMBL/GenBank/DDBJ databases">
        <authorList>
            <person name="Benchimol M."/>
            <person name="Almeida L.G."/>
            <person name="Vasconcelos A.T."/>
            <person name="Perreira-Neves A."/>
            <person name="Rosa I.A."/>
            <person name="Tasca T."/>
            <person name="Bogo M.R."/>
            <person name="de Souza W."/>
        </authorList>
    </citation>
    <scope>NUCLEOTIDE SEQUENCE [LARGE SCALE GENOMIC DNA]</scope>
    <source>
        <strain evidence="2">K</strain>
    </source>
</reference>
<keyword evidence="3" id="KW-1185">Reference proteome</keyword>
<protein>
    <submittedName>
        <fullName evidence="2">Uncharacterized protein</fullName>
    </submittedName>
</protein>
<dbReference type="VEuPathDB" id="TrichDB:TRFO_01330"/>
<evidence type="ECO:0000256" key="1">
    <source>
        <dbReference type="SAM" id="MobiDB-lite"/>
    </source>
</evidence>
<dbReference type="RefSeq" id="XP_068360328.1">
    <property type="nucleotide sequence ID" value="XM_068490043.1"/>
</dbReference>
<dbReference type="EMBL" id="MLAK01000704">
    <property type="protein sequence ID" value="OHT07192.1"/>
    <property type="molecule type" value="Genomic_DNA"/>
</dbReference>
<dbReference type="Proteomes" id="UP000179807">
    <property type="component" value="Unassembled WGS sequence"/>
</dbReference>
<feature type="region of interest" description="Disordered" evidence="1">
    <location>
        <begin position="156"/>
        <end position="183"/>
    </location>
</feature>
<name>A0A1J4K8I4_9EUKA</name>
<evidence type="ECO:0000313" key="3">
    <source>
        <dbReference type="Proteomes" id="UP000179807"/>
    </source>
</evidence>
<feature type="compositionally biased region" description="Polar residues" evidence="1">
    <location>
        <begin position="111"/>
        <end position="126"/>
    </location>
</feature>
<evidence type="ECO:0000313" key="2">
    <source>
        <dbReference type="EMBL" id="OHT07192.1"/>
    </source>
</evidence>
<accession>A0A1J4K8I4</accession>
<comment type="caution">
    <text evidence="2">The sequence shown here is derived from an EMBL/GenBank/DDBJ whole genome shotgun (WGS) entry which is preliminary data.</text>
</comment>
<dbReference type="AlphaFoldDB" id="A0A1J4K8I4"/>
<feature type="compositionally biased region" description="Low complexity" evidence="1">
    <location>
        <begin position="167"/>
        <end position="183"/>
    </location>
</feature>